<comment type="caution">
    <text evidence="1">The sequence shown here is derived from an EMBL/GenBank/DDBJ whole genome shotgun (WGS) entry which is preliminary data.</text>
</comment>
<evidence type="ECO:0000313" key="1">
    <source>
        <dbReference type="EMBL" id="EFK97153.1"/>
    </source>
</evidence>
<sequence>MTEGGEEITKKNIGGLLDFLEKLEQFILPNKNFKLSYNYVDSAFRAAKSLDVGALSKQEQSQLKNGISTIATILQNSMLKSNAENIKSILEDDQLELYWRNAAVSLGFWDFLPMHLNINRKSYPDLFLKYVLSAMLLVMREKMSIELTHNSYYDSPIEDFLREISQSSKMLLRRYRDMLTNKSITEKDFNEQSGSILAERNALEFVGNIIEEKLHVLKGTSGEHKKRVFQSVVHKFNVSTTMNVTQETSIQYEIEKIIDEIIRSQSHYALFFGGYIKKLIKVEKDAKLDREESSVYHIIFEGKQYLDLKVEKTIPSENTIYCTVTKLKNTSQLGLPPLLRHSDSQKLLLESNTIGILEKEYPTIFTGLGVAYQKLIYRKGKRRLTDREKKMLYLAAADPNYGPKIESPHLFGPLGVFGIGNLVTFPKKVVLEIFQRKDRADEFIKRHVNPNTYNTSVSVQGGLNNIGGSVKRQVEEMILASIAPNDILSLSSIITNKLLDGLFTEAHATENMRRLDKAFRNYYDEAEPLLMTAGNQNTANPQERILELESKFSNYHRTSRGIFINGKHTGKLEHSVRKING</sequence>
<reference evidence="1" key="1">
    <citation type="submission" date="2010-07" db="EMBL/GenBank/DDBJ databases">
        <authorList>
            <consortium name="CONSOLIDER consortium CSD2007-00005"/>
            <person name="Guazzaroni M.-E."/>
            <person name="Richter M."/>
            <person name="Garcia-Salamanca A."/>
            <person name="Yarza P."/>
            <person name="Ferrer M."/>
        </authorList>
    </citation>
    <scope>NUCLEOTIDE SEQUENCE</scope>
</reference>
<feature type="non-terminal residue" evidence="1">
    <location>
        <position position="581"/>
    </location>
</feature>
<proteinExistence type="predicted"/>
<protein>
    <submittedName>
        <fullName evidence="1">Uncharacterized protein</fullName>
    </submittedName>
</protein>
<gene>
    <name evidence="1" type="ORF">LDC_0809</name>
</gene>
<organism evidence="1">
    <name type="scientific">sediment metagenome</name>
    <dbReference type="NCBI Taxonomy" id="749907"/>
    <lineage>
        <taxon>unclassified sequences</taxon>
        <taxon>metagenomes</taxon>
        <taxon>ecological metagenomes</taxon>
    </lineage>
</organism>
<dbReference type="AlphaFoldDB" id="D9PH12"/>
<reference evidence="1" key="2">
    <citation type="journal article" date="2011" name="Microb. Ecol.">
        <title>Taxonomic and Functional Metagenomic Profiling of the Microbial Community in the Anoxic Sediment of a Sub-saline Shallow Lake (Laguna de Carrizo, Central Spain).</title>
        <authorList>
            <person name="Ferrer M."/>
            <person name="Guazzaroni M.E."/>
            <person name="Richter M."/>
            <person name="Garcia-Salamanca A."/>
            <person name="Yarza P."/>
            <person name="Suarez-Suarez A."/>
            <person name="Solano J."/>
            <person name="Alcaide M."/>
            <person name="van Dillewijn P."/>
            <person name="Molina-Henares M.A."/>
            <person name="Lopez-Cortes N."/>
            <person name="Al-Ramahi Y."/>
            <person name="Guerrero C."/>
            <person name="Acosta A."/>
            <person name="de Eugenio L.I."/>
            <person name="Martinez V."/>
            <person name="Marques S."/>
            <person name="Rojo F."/>
            <person name="Santero E."/>
            <person name="Genilloud O."/>
            <person name="Perez-Perez J."/>
            <person name="Rossello-Mora R."/>
            <person name="Ramos J.L."/>
        </authorList>
    </citation>
    <scope>NUCLEOTIDE SEQUENCE</scope>
</reference>
<dbReference type="EMBL" id="ADZX01000341">
    <property type="protein sequence ID" value="EFK97153.1"/>
    <property type="molecule type" value="Genomic_DNA"/>
</dbReference>
<name>D9PH12_9ZZZZ</name>
<accession>D9PH12</accession>